<evidence type="ECO:0000313" key="2">
    <source>
        <dbReference type="EMBL" id="KAE8388160.1"/>
    </source>
</evidence>
<dbReference type="Proteomes" id="UP000326877">
    <property type="component" value="Unassembled WGS sequence"/>
</dbReference>
<sequence>MIGQHTKGVKPFVRLTFSHIARHFPPAESPIRTNFINTVYETVKPYLTDKGY</sequence>
<dbReference type="InterPro" id="IPR014347">
    <property type="entry name" value="Tautomerase/MIF_sf"/>
</dbReference>
<protein>
    <recommendedName>
        <fullName evidence="1">Tautomerase cis-CaaD-like domain-containing protein</fullName>
    </recommendedName>
</protein>
<feature type="domain" description="Tautomerase cis-CaaD-like" evidence="1">
    <location>
        <begin position="7"/>
        <end position="52"/>
    </location>
</feature>
<organism evidence="2">
    <name type="scientific">Petromyces alliaceus</name>
    <name type="common">Aspergillus alliaceus</name>
    <dbReference type="NCBI Taxonomy" id="209559"/>
    <lineage>
        <taxon>Eukaryota</taxon>
        <taxon>Fungi</taxon>
        <taxon>Dikarya</taxon>
        <taxon>Ascomycota</taxon>
        <taxon>Pezizomycotina</taxon>
        <taxon>Eurotiomycetes</taxon>
        <taxon>Eurotiomycetidae</taxon>
        <taxon>Eurotiales</taxon>
        <taxon>Aspergillaceae</taxon>
        <taxon>Aspergillus</taxon>
        <taxon>Aspergillus subgen. Circumdati</taxon>
    </lineage>
</organism>
<dbReference type="Gene3D" id="3.30.429.10">
    <property type="entry name" value="Macrophage Migration Inhibitory Factor"/>
    <property type="match status" value="1"/>
</dbReference>
<dbReference type="Pfam" id="PF14832">
    <property type="entry name" value="Tautomerase_3"/>
    <property type="match status" value="1"/>
</dbReference>
<dbReference type="EMBL" id="ML735282">
    <property type="protein sequence ID" value="KAE8388160.1"/>
    <property type="molecule type" value="Genomic_DNA"/>
</dbReference>
<evidence type="ECO:0000259" key="1">
    <source>
        <dbReference type="Pfam" id="PF14832"/>
    </source>
</evidence>
<proteinExistence type="predicted"/>
<reference evidence="2" key="1">
    <citation type="submission" date="2019-04" db="EMBL/GenBank/DDBJ databases">
        <title>Friends and foes A comparative genomics studyof 23 Aspergillus species from section Flavi.</title>
        <authorList>
            <consortium name="DOE Joint Genome Institute"/>
            <person name="Kjaerbolling I."/>
            <person name="Vesth T."/>
            <person name="Frisvad J.C."/>
            <person name="Nybo J.L."/>
            <person name="Theobald S."/>
            <person name="Kildgaard S."/>
            <person name="Isbrandt T."/>
            <person name="Kuo A."/>
            <person name="Sato A."/>
            <person name="Lyhne E.K."/>
            <person name="Kogle M.E."/>
            <person name="Wiebenga A."/>
            <person name="Kun R.S."/>
            <person name="Lubbers R.J."/>
            <person name="Makela M.R."/>
            <person name="Barry K."/>
            <person name="Chovatia M."/>
            <person name="Clum A."/>
            <person name="Daum C."/>
            <person name="Haridas S."/>
            <person name="He G."/>
            <person name="LaButti K."/>
            <person name="Lipzen A."/>
            <person name="Mondo S."/>
            <person name="Riley R."/>
            <person name="Salamov A."/>
            <person name="Simmons B.A."/>
            <person name="Magnuson J.K."/>
            <person name="Henrissat B."/>
            <person name="Mortensen U.H."/>
            <person name="Larsen T.O."/>
            <person name="Devries R.P."/>
            <person name="Grigoriev I.V."/>
            <person name="Machida M."/>
            <person name="Baker S.E."/>
            <person name="Andersen M.R."/>
        </authorList>
    </citation>
    <scope>NUCLEOTIDE SEQUENCE [LARGE SCALE GENOMIC DNA]</scope>
    <source>
        <strain evidence="2">IBT 14317</strain>
    </source>
</reference>
<feature type="non-terminal residue" evidence="2">
    <location>
        <position position="52"/>
    </location>
</feature>
<dbReference type="AlphaFoldDB" id="A0A5N7C253"/>
<accession>A0A5N7C253</accession>
<dbReference type="OrthoDB" id="2129288at2759"/>
<name>A0A5N7C253_PETAA</name>
<dbReference type="InterPro" id="IPR028116">
    <property type="entry name" value="Cis-CaaD-like"/>
</dbReference>
<gene>
    <name evidence="2" type="ORF">BDV23DRAFT_159702</name>
</gene>